<proteinExistence type="predicted"/>
<feature type="domain" description="Carrier" evidence="6">
    <location>
        <begin position="972"/>
        <end position="1049"/>
    </location>
</feature>
<dbReference type="Gene3D" id="3.40.366.10">
    <property type="entry name" value="Malonyl-Coenzyme A Acyl Carrier Protein, domain 2"/>
    <property type="match status" value="1"/>
</dbReference>
<keyword evidence="2" id="KW-0597">Phosphoprotein</keyword>
<dbReference type="Pfam" id="PF22621">
    <property type="entry name" value="CurL-like_PKS_C"/>
    <property type="match status" value="1"/>
</dbReference>
<evidence type="ECO:0000256" key="3">
    <source>
        <dbReference type="ARBA" id="ARBA00022679"/>
    </source>
</evidence>
<protein>
    <recommendedName>
        <fullName evidence="11">Polyketide synthase</fullName>
    </recommendedName>
</protein>
<feature type="active site" description="Proton donor; for dehydratase activity" evidence="4">
    <location>
        <position position="847"/>
    </location>
</feature>
<dbReference type="Proteomes" id="UP001590951">
    <property type="component" value="Unassembled WGS sequence"/>
</dbReference>
<dbReference type="SUPFAM" id="SSF47336">
    <property type="entry name" value="ACP-like"/>
    <property type="match status" value="2"/>
</dbReference>
<dbReference type="Gene3D" id="3.10.129.110">
    <property type="entry name" value="Polyketide synthase dehydratase"/>
    <property type="match status" value="1"/>
</dbReference>
<evidence type="ECO:0000313" key="10">
    <source>
        <dbReference type="Proteomes" id="UP001590951"/>
    </source>
</evidence>
<feature type="domain" description="Carrier" evidence="6">
    <location>
        <begin position="1084"/>
        <end position="1161"/>
    </location>
</feature>
<evidence type="ECO:0000259" key="6">
    <source>
        <dbReference type="PROSITE" id="PS50075"/>
    </source>
</evidence>
<dbReference type="InterPro" id="IPR014043">
    <property type="entry name" value="Acyl_transferase_dom"/>
</dbReference>
<sequence>MRQVLREADVEPSEIDYVEMHGTGTQAGDATEFASVTNVLAGRTKENPLHVGAVKANFGHAEAAAGTNSLVKVLMMMRKNAIPPHVGIKGRINEKFPPLDSINVHINRKMTPFKARSGGDGKRRVLLNNFNATGGNTSLLIEDAPKVMREGIDPRTAYVVAVSAKTSTSFKQNTQRLLEYIESNPETQLQDLSYTTTARRMHHVIRKAYATESIDQLTQSMRKDLASSSEPTATTEVSSAVFLFTGQGSQYLGMGRQLFQTNSTFRKSIWDFDSICIRQGLPSFKWIITADASDSRLPGPGESQLALVSVALALASLWKSWGITPKAVIGHSLGEYAALCVAGVISVSDTLYLVGKRAELMEKKCIANTRAMLAVQSGAEPIEQILSRAQMPSCEIACLNGPSNTVVSGALKDISLLEEQLSAAGVKKTLLKLPFAFHSVQMDPILDDIRLLAQNVEFCKPTVPVASTLLGSLVNDEGTFSPDYLARQARQPVKFQEALQTCKAEGIARDESLWIEIGPQPFCHGMVRSTLGLSPTKALPSLKRDEDCWSTISKSIANAYNSGVRVNWVDYHRDFQSALRLLELPSYAFDLKNYWIQHEGDWSLRKGETASTAAAAPPKASFSTTCLQQVENELFTNDSASVTFSSQLSEPKLNNAVRGHLVNGIGLCPSSVYADVAFTAAWYIASRMTPSDPVPAMDLSTMEVFRPLVVDSNQTSQLLKVSASRNSNEKAVNIIISSQDEKGRQEHAHCAVTYGDGQQWMDEWQRNAYLVQSRIDKLIEPASSAGTHRMLKDMIYKQFQTVVTYSKEYHNIDELFMDCELNETAANIRFQSTAGNGQFVYSPYWIDTVAHLAGFILNASVKTPADTVFISHGWESFRIAAPLSHEKAYRGYVRMQPTGSRGVQAGDVYIFDGDEIVVLCKGIKFQEMKRTTLQSLLGTSQQASVAPKPVAAKASRQRPAITRKAAIAPVAQSSGGDFSKILETIASEVGVEVSELSDDVKISDVGVDSLLTISILGRLRSETGLDLPSSLFIEYYTIAQLKAFFLDKMTLTQIPDDPYDSDSSSENESPGFSRSQSNSTISTPEEPDVVAVLMSIIAREVGIEESEIQLSTPVAEIGVDSLLTISILDAFKTEIGMNLSANFFHENPTFADIQKALDVPASPSEISGLAIGPR</sequence>
<accession>A0ABR4BGA2</accession>
<dbReference type="InterPro" id="IPR049900">
    <property type="entry name" value="PKS_mFAS_DH"/>
</dbReference>
<dbReference type="InterPro" id="IPR016039">
    <property type="entry name" value="Thiolase-like"/>
</dbReference>
<dbReference type="SMART" id="SM00823">
    <property type="entry name" value="PKS_PP"/>
    <property type="match status" value="2"/>
</dbReference>
<dbReference type="InterPro" id="IPR020806">
    <property type="entry name" value="PKS_PP-bd"/>
</dbReference>
<dbReference type="InterPro" id="IPR001227">
    <property type="entry name" value="Ac_transferase_dom_sf"/>
</dbReference>
<dbReference type="Gene3D" id="1.10.1200.10">
    <property type="entry name" value="ACP-like"/>
    <property type="match status" value="2"/>
</dbReference>
<dbReference type="SMART" id="SM00825">
    <property type="entry name" value="PKS_KS"/>
    <property type="match status" value="1"/>
</dbReference>
<dbReference type="SMART" id="SM00827">
    <property type="entry name" value="PKS_AT"/>
    <property type="match status" value="1"/>
</dbReference>
<dbReference type="Gene3D" id="3.30.70.3290">
    <property type="match status" value="1"/>
</dbReference>
<gene>
    <name evidence="9" type="ORF">ABVK25_003165</name>
</gene>
<name>A0ABR4BGA2_9LECA</name>
<dbReference type="PROSITE" id="PS52019">
    <property type="entry name" value="PKS_MFAS_DH"/>
    <property type="match status" value="1"/>
</dbReference>
<dbReference type="PROSITE" id="PS50075">
    <property type="entry name" value="CARRIER"/>
    <property type="match status" value="2"/>
</dbReference>
<feature type="domain" description="Ketosynthase family 3 (KS3)" evidence="7">
    <location>
        <begin position="1"/>
        <end position="143"/>
    </location>
</feature>
<dbReference type="Gene3D" id="3.30.70.250">
    <property type="entry name" value="Malonyl-CoA ACP transacylase, ACP-binding"/>
    <property type="match status" value="1"/>
</dbReference>
<keyword evidence="1" id="KW-0596">Phosphopantetheine</keyword>
<evidence type="ECO:0000313" key="9">
    <source>
        <dbReference type="EMBL" id="KAL2056770.1"/>
    </source>
</evidence>
<feature type="active site" description="Proton acceptor; for dehydratase activity" evidence="4">
    <location>
        <position position="660"/>
    </location>
</feature>
<dbReference type="Pfam" id="PF14765">
    <property type="entry name" value="PS-DH"/>
    <property type="match status" value="1"/>
</dbReference>
<comment type="caution">
    <text evidence="9">The sequence shown here is derived from an EMBL/GenBank/DDBJ whole genome shotgun (WGS) entry which is preliminary data.</text>
</comment>
<evidence type="ECO:0000256" key="2">
    <source>
        <dbReference type="ARBA" id="ARBA00022553"/>
    </source>
</evidence>
<keyword evidence="10" id="KW-1185">Reference proteome</keyword>
<dbReference type="PANTHER" id="PTHR43775">
    <property type="entry name" value="FATTY ACID SYNTHASE"/>
    <property type="match status" value="1"/>
</dbReference>
<dbReference type="InterPro" id="IPR016036">
    <property type="entry name" value="Malonyl_transacylase_ACP-bd"/>
</dbReference>
<dbReference type="Pfam" id="PF02801">
    <property type="entry name" value="Ketoacyl-synt_C"/>
    <property type="match status" value="1"/>
</dbReference>
<dbReference type="EMBL" id="JBHFEH010000007">
    <property type="protein sequence ID" value="KAL2056770.1"/>
    <property type="molecule type" value="Genomic_DNA"/>
</dbReference>
<dbReference type="SUPFAM" id="SSF52151">
    <property type="entry name" value="FabD/lysophospholipase-like"/>
    <property type="match status" value="1"/>
</dbReference>
<feature type="region of interest" description="Disordered" evidence="5">
    <location>
        <begin position="1056"/>
        <end position="1084"/>
    </location>
</feature>
<feature type="compositionally biased region" description="Low complexity" evidence="5">
    <location>
        <begin position="1066"/>
        <end position="1075"/>
    </location>
</feature>
<feature type="region of interest" description="N-terminal hotdog fold" evidence="4">
    <location>
        <begin position="627"/>
        <end position="759"/>
    </location>
</feature>
<dbReference type="Pfam" id="PF00550">
    <property type="entry name" value="PP-binding"/>
    <property type="match status" value="2"/>
</dbReference>
<evidence type="ECO:0000259" key="8">
    <source>
        <dbReference type="PROSITE" id="PS52019"/>
    </source>
</evidence>
<dbReference type="Gene3D" id="3.40.47.10">
    <property type="match status" value="1"/>
</dbReference>
<feature type="domain" description="PKS/mFAS DH" evidence="8">
    <location>
        <begin position="627"/>
        <end position="934"/>
    </location>
</feature>
<dbReference type="InterPro" id="IPR030918">
    <property type="entry name" value="PT_fungal_PKS"/>
</dbReference>
<dbReference type="InterPro" id="IPR009081">
    <property type="entry name" value="PP-bd_ACP"/>
</dbReference>
<keyword evidence="3" id="KW-0808">Transferase</keyword>
<reference evidence="9 10" key="1">
    <citation type="submission" date="2024-09" db="EMBL/GenBank/DDBJ databases">
        <title>Rethinking Asexuality: The Enigmatic Case of Functional Sexual Genes in Lepraria (Stereocaulaceae).</title>
        <authorList>
            <person name="Doellman M."/>
            <person name="Sun Y."/>
            <person name="Barcenas-Pena A."/>
            <person name="Lumbsch H.T."/>
            <person name="Grewe F."/>
        </authorList>
    </citation>
    <scope>NUCLEOTIDE SEQUENCE [LARGE SCALE GENOMIC DNA]</scope>
    <source>
        <strain evidence="9 10">Grewe 0041</strain>
    </source>
</reference>
<dbReference type="PROSITE" id="PS52004">
    <property type="entry name" value="KS3_2"/>
    <property type="match status" value="1"/>
</dbReference>
<dbReference type="InterPro" id="IPR050091">
    <property type="entry name" value="PKS_NRPS_Biosynth_Enz"/>
</dbReference>
<dbReference type="SUPFAM" id="SSF55048">
    <property type="entry name" value="Probable ACP-binding domain of malonyl-CoA ACP transacylase"/>
    <property type="match status" value="1"/>
</dbReference>
<dbReference type="InterPro" id="IPR014031">
    <property type="entry name" value="Ketoacyl_synth_C"/>
</dbReference>
<organism evidence="9 10">
    <name type="scientific">Lepraria finkii</name>
    <dbReference type="NCBI Taxonomy" id="1340010"/>
    <lineage>
        <taxon>Eukaryota</taxon>
        <taxon>Fungi</taxon>
        <taxon>Dikarya</taxon>
        <taxon>Ascomycota</taxon>
        <taxon>Pezizomycotina</taxon>
        <taxon>Lecanoromycetes</taxon>
        <taxon>OSLEUM clade</taxon>
        <taxon>Lecanoromycetidae</taxon>
        <taxon>Lecanorales</taxon>
        <taxon>Lecanorineae</taxon>
        <taxon>Stereocaulaceae</taxon>
        <taxon>Lepraria</taxon>
    </lineage>
</organism>
<dbReference type="Pfam" id="PF00698">
    <property type="entry name" value="Acyl_transf_1"/>
    <property type="match status" value="1"/>
</dbReference>
<dbReference type="InterPro" id="IPR020841">
    <property type="entry name" value="PKS_Beta-ketoAc_synthase_dom"/>
</dbReference>
<evidence type="ECO:0008006" key="11">
    <source>
        <dbReference type="Google" id="ProtNLM"/>
    </source>
</evidence>
<dbReference type="InterPro" id="IPR016035">
    <property type="entry name" value="Acyl_Trfase/lysoPLipase"/>
</dbReference>
<dbReference type="InterPro" id="IPR042104">
    <property type="entry name" value="PKS_dehydratase_sf"/>
</dbReference>
<dbReference type="SUPFAM" id="SSF53901">
    <property type="entry name" value="Thiolase-like"/>
    <property type="match status" value="1"/>
</dbReference>
<evidence type="ECO:0000256" key="1">
    <source>
        <dbReference type="ARBA" id="ARBA00022450"/>
    </source>
</evidence>
<evidence type="ECO:0000259" key="7">
    <source>
        <dbReference type="PROSITE" id="PS52004"/>
    </source>
</evidence>
<dbReference type="PANTHER" id="PTHR43775:SF37">
    <property type="entry name" value="SI:DKEY-61P9.11"/>
    <property type="match status" value="1"/>
</dbReference>
<evidence type="ECO:0000256" key="4">
    <source>
        <dbReference type="PROSITE-ProRule" id="PRU01363"/>
    </source>
</evidence>
<feature type="region of interest" description="C-terminal hotdog fold" evidence="4">
    <location>
        <begin position="787"/>
        <end position="934"/>
    </location>
</feature>
<evidence type="ECO:0000256" key="5">
    <source>
        <dbReference type="SAM" id="MobiDB-lite"/>
    </source>
</evidence>
<dbReference type="InterPro" id="IPR049551">
    <property type="entry name" value="PKS_DH_C"/>
</dbReference>
<dbReference type="InterPro" id="IPR036736">
    <property type="entry name" value="ACP-like_sf"/>
</dbReference>
<dbReference type="NCBIfam" id="TIGR04532">
    <property type="entry name" value="PT_fungal_PKS"/>
    <property type="match status" value="1"/>
</dbReference>